<gene>
    <name evidence="5" type="ORF">Asera_57340</name>
</gene>
<dbReference type="KEGG" id="aser:Asera_57340"/>
<evidence type="ECO:0008006" key="7">
    <source>
        <dbReference type="Google" id="ProtNLM"/>
    </source>
</evidence>
<organism evidence="5 6">
    <name type="scientific">Actinocatenispora sera</name>
    <dbReference type="NCBI Taxonomy" id="390989"/>
    <lineage>
        <taxon>Bacteria</taxon>
        <taxon>Bacillati</taxon>
        <taxon>Actinomycetota</taxon>
        <taxon>Actinomycetes</taxon>
        <taxon>Micromonosporales</taxon>
        <taxon>Micromonosporaceae</taxon>
        <taxon>Actinocatenispora</taxon>
    </lineage>
</organism>
<dbReference type="Proteomes" id="UP000680750">
    <property type="component" value="Chromosome"/>
</dbReference>
<evidence type="ECO:0000256" key="4">
    <source>
        <dbReference type="SAM" id="SignalP"/>
    </source>
</evidence>
<keyword evidence="2" id="KW-0119">Carbohydrate metabolism</keyword>
<dbReference type="InterPro" id="IPR012334">
    <property type="entry name" value="Pectin_lyas_fold"/>
</dbReference>
<protein>
    <recommendedName>
        <fullName evidence="7">Glycosyl hydrolase family 49</fullName>
    </recommendedName>
</protein>
<dbReference type="InterPro" id="IPR011050">
    <property type="entry name" value="Pectin_lyase_fold/virulence"/>
</dbReference>
<dbReference type="AlphaFoldDB" id="A0A810LBI6"/>
<dbReference type="OrthoDB" id="9795222at2"/>
<proteinExistence type="predicted"/>
<evidence type="ECO:0000256" key="2">
    <source>
        <dbReference type="ARBA" id="ARBA00023277"/>
    </source>
</evidence>
<evidence type="ECO:0000256" key="1">
    <source>
        <dbReference type="ARBA" id="ARBA00022737"/>
    </source>
</evidence>
<dbReference type="PANTHER" id="PTHR31736">
    <property type="match status" value="1"/>
</dbReference>
<feature type="signal peptide" evidence="4">
    <location>
        <begin position="1"/>
        <end position="25"/>
    </location>
</feature>
<feature type="chain" id="PRO_5032557958" description="Glycosyl hydrolase family 49" evidence="4">
    <location>
        <begin position="26"/>
        <end position="545"/>
    </location>
</feature>
<sequence length="545" mass="59280">MKRVRVLAVALTLGLVALGAAPAAAHPAHRYVGTEYHQGGAVTPVDGPLPRVDATADQITRSTDAVAREVAAHRAQLAYGDITPPRQHPALWTYPAPAGTKASDQYRVSVTQPPGQSRSSFVYQAQARKTDTNQEADTSWTSFSFTGPILVAVTALHPIEATGCLVRPASAHVRARLVGRTCVFGLTSAANLSVEFTPQAGAYVTHPMLVFANPPEVDTPPATGDEDVRYFGPGFHHLGSGVELHDNETIYLAGGAYVEAAFIAHGPVHNVTIKGRGILDGGFLDTGSQDSNKGQPGMINIADQSSTNLLIEGITLVNGPRFNIRALAQYTTIHNVKVMSWWYSTDGMVGGHKSVLEDNFVKVDDDSIKLFWGDTIARHNTVWQLENGAPFMISWNIEQDGSDFHVYDDDVIHAEHNRIQKSGIFRALHAGAATMSRYLFENIRVEDAHYRLFDLTIENNKWYDPTLGYGQIRDLIFRHVSADGPFRIPSQVHGIDPDHTVADVTFQDVTIGGAPVRSAADADLVVDQTNSDAIRFVTTEGGRYR</sequence>
<keyword evidence="6" id="KW-1185">Reference proteome</keyword>
<dbReference type="SUPFAM" id="SSF51126">
    <property type="entry name" value="Pectin lyase-like"/>
    <property type="match status" value="1"/>
</dbReference>
<evidence type="ECO:0000313" key="5">
    <source>
        <dbReference type="EMBL" id="BCJ31626.1"/>
    </source>
</evidence>
<keyword evidence="4" id="KW-0732">Signal</keyword>
<dbReference type="RefSeq" id="WP_030444087.1">
    <property type="nucleotide sequence ID" value="NZ_AP023354.1"/>
</dbReference>
<dbReference type="EMBL" id="AP023354">
    <property type="protein sequence ID" value="BCJ31626.1"/>
    <property type="molecule type" value="Genomic_DNA"/>
</dbReference>
<keyword evidence="3" id="KW-0624">Polysaccharide degradation</keyword>
<evidence type="ECO:0000256" key="3">
    <source>
        <dbReference type="ARBA" id="ARBA00023326"/>
    </source>
</evidence>
<name>A0A810LBI6_9ACTN</name>
<dbReference type="PANTHER" id="PTHR31736:SF9">
    <property type="entry name" value="ENDO-XYLOGALACTURONAN HYDROLASE A-RELATED"/>
    <property type="match status" value="1"/>
</dbReference>
<keyword evidence="1" id="KW-0677">Repeat</keyword>
<accession>A0A810LBI6</accession>
<reference evidence="5" key="1">
    <citation type="submission" date="2020-08" db="EMBL/GenBank/DDBJ databases">
        <title>Whole genome shotgun sequence of Actinocatenispora sera NBRC 101916.</title>
        <authorList>
            <person name="Komaki H."/>
            <person name="Tamura T."/>
        </authorList>
    </citation>
    <scope>NUCLEOTIDE SEQUENCE</scope>
    <source>
        <strain evidence="5">NBRC 101916</strain>
    </source>
</reference>
<dbReference type="Gene3D" id="2.160.20.10">
    <property type="entry name" value="Single-stranded right-handed beta-helix, Pectin lyase-like"/>
    <property type="match status" value="1"/>
</dbReference>
<evidence type="ECO:0000313" key="6">
    <source>
        <dbReference type="Proteomes" id="UP000680750"/>
    </source>
</evidence>
<dbReference type="GO" id="GO:0000272">
    <property type="term" value="P:polysaccharide catabolic process"/>
    <property type="evidence" value="ECO:0007669"/>
    <property type="project" value="UniProtKB-KW"/>
</dbReference>